<comment type="caution">
    <text evidence="1">The sequence shown here is derived from an EMBL/GenBank/DDBJ whole genome shotgun (WGS) entry which is preliminary data.</text>
</comment>
<reference evidence="1" key="1">
    <citation type="submission" date="2020-08" db="EMBL/GenBank/DDBJ databases">
        <authorList>
            <person name="Uke A."/>
            <person name="Chhe C."/>
            <person name="Baramee S."/>
            <person name="Kosugi A."/>
        </authorList>
    </citation>
    <scope>NUCLEOTIDE SEQUENCE</scope>
    <source>
        <strain evidence="1">DA-C8</strain>
    </source>
</reference>
<gene>
    <name evidence="1" type="ORF">PRECH8_14510</name>
</gene>
<name>A0A916QCD2_9BACL</name>
<evidence type="ECO:0000313" key="1">
    <source>
        <dbReference type="EMBL" id="GFR38155.1"/>
    </source>
</evidence>
<dbReference type="AlphaFoldDB" id="A0A916QCD2"/>
<organism evidence="1 2">
    <name type="scientific">Insulibacter thermoxylanivorax</name>
    <dbReference type="NCBI Taxonomy" id="2749268"/>
    <lineage>
        <taxon>Bacteria</taxon>
        <taxon>Bacillati</taxon>
        <taxon>Bacillota</taxon>
        <taxon>Bacilli</taxon>
        <taxon>Bacillales</taxon>
        <taxon>Paenibacillaceae</taxon>
        <taxon>Insulibacter</taxon>
    </lineage>
</organism>
<protein>
    <submittedName>
        <fullName evidence="1">Uncharacterized protein</fullName>
    </submittedName>
</protein>
<sequence length="62" mass="7448">MVKEELLIEDISDDIHFETKTARIEFRVYGTFHTYDLIVDTDWLDLNLFKISSTLLKRSRQQ</sequence>
<reference evidence="1" key="2">
    <citation type="journal article" date="2021" name="Data Brief">
        <title>Draft genome sequence data of the facultative, thermophilic, xylanolytic bacterium Paenibacillus sp. strain DA-C8.</title>
        <authorList>
            <person name="Chhe C."/>
            <person name="Uke A."/>
            <person name="Baramee S."/>
            <person name="Ungkulpasvich U."/>
            <person name="Tachaapaikoon C."/>
            <person name="Pason P."/>
            <person name="Waeonukul R."/>
            <person name="Ratanakhanokchai K."/>
            <person name="Kosugi A."/>
        </authorList>
    </citation>
    <scope>NUCLEOTIDE SEQUENCE</scope>
    <source>
        <strain evidence="1">DA-C8</strain>
    </source>
</reference>
<proteinExistence type="predicted"/>
<dbReference type="Proteomes" id="UP000654993">
    <property type="component" value="Unassembled WGS sequence"/>
</dbReference>
<dbReference type="EMBL" id="BMAQ01000012">
    <property type="protein sequence ID" value="GFR38155.1"/>
    <property type="molecule type" value="Genomic_DNA"/>
</dbReference>
<accession>A0A916QCD2</accession>
<keyword evidence="2" id="KW-1185">Reference proteome</keyword>
<evidence type="ECO:0000313" key="2">
    <source>
        <dbReference type="Proteomes" id="UP000654993"/>
    </source>
</evidence>